<gene>
    <name evidence="3" type="ORF">K469DRAFT_532856</name>
</gene>
<dbReference type="Pfam" id="PF22936">
    <property type="entry name" value="Pol_BBD"/>
    <property type="match status" value="1"/>
</dbReference>
<feature type="non-terminal residue" evidence="3">
    <location>
        <position position="1"/>
    </location>
</feature>
<feature type="non-terminal residue" evidence="3">
    <location>
        <position position="185"/>
    </location>
</feature>
<evidence type="ECO:0000313" key="3">
    <source>
        <dbReference type="EMBL" id="KAF2193421.1"/>
    </source>
</evidence>
<name>A0A6A6EQ53_9PEZI</name>
<reference evidence="3" key="1">
    <citation type="journal article" date="2020" name="Stud. Mycol.">
        <title>101 Dothideomycetes genomes: a test case for predicting lifestyles and emergence of pathogens.</title>
        <authorList>
            <person name="Haridas S."/>
            <person name="Albert R."/>
            <person name="Binder M."/>
            <person name="Bloem J."/>
            <person name="Labutti K."/>
            <person name="Salamov A."/>
            <person name="Andreopoulos B."/>
            <person name="Baker S."/>
            <person name="Barry K."/>
            <person name="Bills G."/>
            <person name="Bluhm B."/>
            <person name="Cannon C."/>
            <person name="Castanera R."/>
            <person name="Culley D."/>
            <person name="Daum C."/>
            <person name="Ezra D."/>
            <person name="Gonzalez J."/>
            <person name="Henrissat B."/>
            <person name="Kuo A."/>
            <person name="Liang C."/>
            <person name="Lipzen A."/>
            <person name="Lutzoni F."/>
            <person name="Magnuson J."/>
            <person name="Mondo S."/>
            <person name="Nolan M."/>
            <person name="Ohm R."/>
            <person name="Pangilinan J."/>
            <person name="Park H.-J."/>
            <person name="Ramirez L."/>
            <person name="Alfaro M."/>
            <person name="Sun H."/>
            <person name="Tritt A."/>
            <person name="Yoshinaga Y."/>
            <person name="Zwiers L.-H."/>
            <person name="Turgeon B."/>
            <person name="Goodwin S."/>
            <person name="Spatafora J."/>
            <person name="Crous P."/>
            <person name="Grigoriev I."/>
        </authorList>
    </citation>
    <scope>NUCLEOTIDE SEQUENCE</scope>
    <source>
        <strain evidence="3">CBS 207.26</strain>
    </source>
</reference>
<dbReference type="Proteomes" id="UP000800200">
    <property type="component" value="Unassembled WGS sequence"/>
</dbReference>
<dbReference type="OrthoDB" id="4232400at2759"/>
<evidence type="ECO:0000259" key="2">
    <source>
        <dbReference type="Pfam" id="PF22936"/>
    </source>
</evidence>
<accession>A0A6A6EQ53</accession>
<protein>
    <submittedName>
        <fullName evidence="3">Uncharacterized protein</fullName>
    </submittedName>
</protein>
<sequence>WLADTGANMHIVNDIKWFMKGTFRSFNVNINTADGSTTLEVKGGGVVQLVLKSPDGFPVTVSLSEVAYAPQGKCNLFSGGMFAQKAKLTGVYNDQYMTWINNQGHKIGYATFENGLYHLGAEKALNPFESGEVVAATVNFDDPVWKWHRRLGHLRFQNMLNLLDSSTGMEITAAQIRAKLKVICP</sequence>
<dbReference type="AlphaFoldDB" id="A0A6A6EQ53"/>
<dbReference type="EMBL" id="ML994613">
    <property type="protein sequence ID" value="KAF2193421.1"/>
    <property type="molecule type" value="Genomic_DNA"/>
</dbReference>
<dbReference type="InterPro" id="IPR054722">
    <property type="entry name" value="PolX-like_BBD"/>
</dbReference>
<evidence type="ECO:0000259" key="1">
    <source>
        <dbReference type="Pfam" id="PF13976"/>
    </source>
</evidence>
<dbReference type="Pfam" id="PF13976">
    <property type="entry name" value="gag_pre-integrs"/>
    <property type="match status" value="1"/>
</dbReference>
<proteinExistence type="predicted"/>
<evidence type="ECO:0000313" key="4">
    <source>
        <dbReference type="Proteomes" id="UP000800200"/>
    </source>
</evidence>
<dbReference type="InterPro" id="IPR025724">
    <property type="entry name" value="GAG-pre-integrase_dom"/>
</dbReference>
<organism evidence="3 4">
    <name type="scientific">Zopfia rhizophila CBS 207.26</name>
    <dbReference type="NCBI Taxonomy" id="1314779"/>
    <lineage>
        <taxon>Eukaryota</taxon>
        <taxon>Fungi</taxon>
        <taxon>Dikarya</taxon>
        <taxon>Ascomycota</taxon>
        <taxon>Pezizomycotina</taxon>
        <taxon>Dothideomycetes</taxon>
        <taxon>Dothideomycetes incertae sedis</taxon>
        <taxon>Zopfiaceae</taxon>
        <taxon>Zopfia</taxon>
    </lineage>
</organism>
<feature type="domain" description="Retrovirus-related Pol polyprotein from transposon TNT 1-94-like beta-barrel" evidence="2">
    <location>
        <begin position="1"/>
        <end position="85"/>
    </location>
</feature>
<feature type="domain" description="GAG-pre-integrase" evidence="1">
    <location>
        <begin position="115"/>
        <end position="165"/>
    </location>
</feature>
<keyword evidence="4" id="KW-1185">Reference proteome</keyword>